<evidence type="ECO:0000256" key="9">
    <source>
        <dbReference type="ARBA" id="ARBA00023004"/>
    </source>
</evidence>
<comment type="cofactor">
    <cofactor evidence="10">
        <name>Fe(2+)</name>
        <dbReference type="ChEBI" id="CHEBI:29033"/>
    </cofactor>
</comment>
<keyword evidence="13" id="KW-1185">Reference proteome</keyword>
<dbReference type="GO" id="GO:0019380">
    <property type="term" value="P:3-phenylpropionate catabolic process"/>
    <property type="evidence" value="ECO:0007669"/>
    <property type="project" value="UniProtKB-UniRule"/>
</dbReference>
<comment type="subunit">
    <text evidence="5 10">Homotetramer.</text>
</comment>
<dbReference type="EC" id="1.13.11.16" evidence="10"/>
<evidence type="ECO:0000313" key="13">
    <source>
        <dbReference type="Proteomes" id="UP000655751"/>
    </source>
</evidence>
<evidence type="ECO:0000256" key="2">
    <source>
        <dbReference type="ARBA" id="ARBA00001843"/>
    </source>
</evidence>
<comment type="similarity">
    <text evidence="4 10">Belongs to the LigB/MhpB extradiol dioxygenase family.</text>
</comment>
<evidence type="ECO:0000256" key="1">
    <source>
        <dbReference type="ARBA" id="ARBA00001748"/>
    </source>
</evidence>
<evidence type="ECO:0000256" key="5">
    <source>
        <dbReference type="ARBA" id="ARBA00011881"/>
    </source>
</evidence>
<keyword evidence="6 10" id="KW-0058">Aromatic hydrocarbons catabolism</keyword>
<dbReference type="GO" id="GO:0047070">
    <property type="term" value="F:3-carboxyethylcatechol 2,3-dioxygenase activity"/>
    <property type="evidence" value="ECO:0007669"/>
    <property type="project" value="UniProtKB-UniRule"/>
</dbReference>
<dbReference type="RefSeq" id="WP_196153407.1">
    <property type="nucleotide sequence ID" value="NZ_JADMLG010000021.1"/>
</dbReference>
<dbReference type="HAMAP" id="MF_01653">
    <property type="entry name" value="MhpB"/>
    <property type="match status" value="1"/>
</dbReference>
<evidence type="ECO:0000256" key="8">
    <source>
        <dbReference type="ARBA" id="ARBA00023002"/>
    </source>
</evidence>
<feature type="domain" description="Extradiol ring-cleavage dioxygenase class III enzyme subunit B" evidence="11">
    <location>
        <begin position="6"/>
        <end position="304"/>
    </location>
</feature>
<dbReference type="SUPFAM" id="SSF53213">
    <property type="entry name" value="LigB-like"/>
    <property type="match status" value="1"/>
</dbReference>
<protein>
    <recommendedName>
        <fullName evidence="10">2,3-dihydroxyphenylpropionate/2,3-dihydroxicinnamic acid 1,2-dioxygenase</fullName>
        <ecNumber evidence="10">1.13.11.16</ecNumber>
    </recommendedName>
    <alternativeName>
        <fullName evidence="10">3-carboxyethylcatechol 2,3-dioxygenase</fullName>
    </alternativeName>
</protein>
<dbReference type="InterPro" id="IPR023789">
    <property type="entry name" value="DHPP/DHXA_dioxygenase"/>
</dbReference>
<feature type="active site" description="Proton donor" evidence="10">
    <location>
        <position position="115"/>
    </location>
</feature>
<evidence type="ECO:0000259" key="11">
    <source>
        <dbReference type="Pfam" id="PF02900"/>
    </source>
</evidence>
<evidence type="ECO:0000256" key="6">
    <source>
        <dbReference type="ARBA" id="ARBA00022797"/>
    </source>
</evidence>
<organism evidence="12 13">
    <name type="scientific">Nocardia bovistercoris</name>
    <dbReference type="NCBI Taxonomy" id="2785916"/>
    <lineage>
        <taxon>Bacteria</taxon>
        <taxon>Bacillati</taxon>
        <taxon>Actinomycetota</taxon>
        <taxon>Actinomycetes</taxon>
        <taxon>Mycobacteriales</taxon>
        <taxon>Nocardiaceae</taxon>
        <taxon>Nocardia</taxon>
    </lineage>
</organism>
<comment type="catalytic activity">
    <reaction evidence="1 10">
        <text>(2E)-3-(2,3-dihydroxyphenyl)prop-2-enoate + O2 = (2Z,4E,7E)-2-hydroxy-6-oxonona-2,4,7-trienedioate + H(+)</text>
        <dbReference type="Rhea" id="RHEA:25054"/>
        <dbReference type="ChEBI" id="CHEBI:15378"/>
        <dbReference type="ChEBI" id="CHEBI:15379"/>
        <dbReference type="ChEBI" id="CHEBI:58642"/>
        <dbReference type="ChEBI" id="CHEBI:66888"/>
        <dbReference type="EC" id="1.13.11.16"/>
    </reaction>
</comment>
<sequence length="327" mass="34890">MPLALCCVSHSPLLDLPGPERELLDDIDAALSRARRFVADFDPELVVTFAPDHYNGFFYRTMPAFCVGTAATGVGDYGTHAGPLDVPADLASDLAEFLLDAGVDTAVSVTMDVDHGTVQPLQRLFGSATARPVVPIFVNSVAVPLGPLSRAQALGHAVGRYLATLDKRVLVIGSGGLSHDPPVPALATAIGPVRDRIVLGGPMSPEARQARQERVIEAAREFADGRGPLQALNPEWDRAFLSVLDEGTLDEFGKWTNSWITKEAGNSAHEVRTWVAAFAALAAQGPYRTTERYYRCAPALIAGFALRTAVSDIAASMNDTTTTGRRP</sequence>
<evidence type="ECO:0000256" key="7">
    <source>
        <dbReference type="ARBA" id="ARBA00022964"/>
    </source>
</evidence>
<comment type="function">
    <text evidence="10">Catalyzes the non-heme iron(II)-dependent oxidative cleavage of 2,3-dihydroxyphenylpropionic acid and 2,3-dihydroxicinnamic acid into 2-hydroxy-6-ketononadienedioate and 2-hydroxy-6-ketononatrienedioate, respectively.</text>
</comment>
<feature type="active site" description="Proton acceptor" evidence="10">
    <location>
        <position position="179"/>
    </location>
</feature>
<dbReference type="AlphaFoldDB" id="A0A931N708"/>
<dbReference type="EMBL" id="JADMLG010000021">
    <property type="protein sequence ID" value="MBH0781101.1"/>
    <property type="molecule type" value="Genomic_DNA"/>
</dbReference>
<gene>
    <name evidence="10" type="primary">mhpB</name>
    <name evidence="12" type="ORF">IT779_32990</name>
</gene>
<reference evidence="12" key="1">
    <citation type="submission" date="2020-11" db="EMBL/GenBank/DDBJ databases">
        <title>Nocardia NEAU-351.nov., a novel actinomycete isolated from the cow dung.</title>
        <authorList>
            <person name="Zhang X."/>
        </authorList>
    </citation>
    <scope>NUCLEOTIDE SEQUENCE</scope>
    <source>
        <strain evidence="12">NEAU-351</strain>
    </source>
</reference>
<dbReference type="GO" id="GO:0008198">
    <property type="term" value="F:ferrous iron binding"/>
    <property type="evidence" value="ECO:0007669"/>
    <property type="project" value="InterPro"/>
</dbReference>
<comment type="catalytic activity">
    <reaction evidence="2 10">
        <text>3-(2,3-dihydroxyphenyl)propanoate + O2 = (2Z,4E)-2-hydroxy-6-oxonona-2,4-dienedioate + H(+)</text>
        <dbReference type="Rhea" id="RHEA:23840"/>
        <dbReference type="ChEBI" id="CHEBI:15378"/>
        <dbReference type="ChEBI" id="CHEBI:15379"/>
        <dbReference type="ChEBI" id="CHEBI:46951"/>
        <dbReference type="ChEBI" id="CHEBI:66887"/>
        <dbReference type="EC" id="1.13.11.16"/>
    </reaction>
</comment>
<evidence type="ECO:0000256" key="10">
    <source>
        <dbReference type="HAMAP-Rule" id="MF_01653"/>
    </source>
</evidence>
<proteinExistence type="inferred from homology"/>
<evidence type="ECO:0000256" key="3">
    <source>
        <dbReference type="ARBA" id="ARBA00005207"/>
    </source>
</evidence>
<dbReference type="Proteomes" id="UP000655751">
    <property type="component" value="Unassembled WGS sequence"/>
</dbReference>
<dbReference type="Pfam" id="PF02900">
    <property type="entry name" value="LigB"/>
    <property type="match status" value="1"/>
</dbReference>
<name>A0A931N708_9NOCA</name>
<evidence type="ECO:0000256" key="4">
    <source>
        <dbReference type="ARBA" id="ARBA00007030"/>
    </source>
</evidence>
<keyword evidence="8 10" id="KW-0560">Oxidoreductase</keyword>
<accession>A0A931N708</accession>
<evidence type="ECO:0000313" key="12">
    <source>
        <dbReference type="EMBL" id="MBH0781101.1"/>
    </source>
</evidence>
<comment type="caution">
    <text evidence="12">The sequence shown here is derived from an EMBL/GenBank/DDBJ whole genome shotgun (WGS) entry which is preliminary data.</text>
</comment>
<keyword evidence="7 10" id="KW-0223">Dioxygenase</keyword>
<dbReference type="Gene3D" id="3.40.830.10">
    <property type="entry name" value="LigB-like"/>
    <property type="match status" value="1"/>
</dbReference>
<comment type="pathway">
    <text evidence="3 10">Aromatic compound metabolism; 3-phenylpropanoate degradation.</text>
</comment>
<dbReference type="NCBIfam" id="NF009910">
    <property type="entry name" value="PRK13370.1-4"/>
    <property type="match status" value="1"/>
</dbReference>
<dbReference type="InterPro" id="IPR004183">
    <property type="entry name" value="Xdiol_dOase_suB"/>
</dbReference>
<keyword evidence="9 10" id="KW-0408">Iron</keyword>